<dbReference type="Proteomes" id="UP001497497">
    <property type="component" value="Unassembled WGS sequence"/>
</dbReference>
<sequence>MVVALFALDFRGLFCNPKSLTHDTSINGSNLFLADLIHVEVQALLALDPQLTVTQCTRECDAMFDLGVLADETHSDELCLHACQCEIQKNCAADHTHPPHPTHPGH</sequence>
<reference evidence="1 2" key="1">
    <citation type="submission" date="2024-04" db="EMBL/GenBank/DDBJ databases">
        <authorList>
            <consortium name="Genoscope - CEA"/>
            <person name="William W."/>
        </authorList>
    </citation>
    <scope>NUCLEOTIDE SEQUENCE [LARGE SCALE GENOMIC DNA]</scope>
</reference>
<dbReference type="AlphaFoldDB" id="A0AAV2H2N7"/>
<proteinExistence type="predicted"/>
<evidence type="ECO:0008006" key="3">
    <source>
        <dbReference type="Google" id="ProtNLM"/>
    </source>
</evidence>
<accession>A0AAV2H2N7</accession>
<gene>
    <name evidence="1" type="ORF">GSLYS_00000934001</name>
</gene>
<name>A0AAV2H2N7_LYMST</name>
<evidence type="ECO:0000313" key="2">
    <source>
        <dbReference type="Proteomes" id="UP001497497"/>
    </source>
</evidence>
<protein>
    <recommendedName>
        <fullName evidence="3">Secreted protein</fullName>
    </recommendedName>
</protein>
<dbReference type="EMBL" id="CAXITT010000008">
    <property type="protein sequence ID" value="CAL1526757.1"/>
    <property type="molecule type" value="Genomic_DNA"/>
</dbReference>
<organism evidence="1 2">
    <name type="scientific">Lymnaea stagnalis</name>
    <name type="common">Great pond snail</name>
    <name type="synonym">Helix stagnalis</name>
    <dbReference type="NCBI Taxonomy" id="6523"/>
    <lineage>
        <taxon>Eukaryota</taxon>
        <taxon>Metazoa</taxon>
        <taxon>Spiralia</taxon>
        <taxon>Lophotrochozoa</taxon>
        <taxon>Mollusca</taxon>
        <taxon>Gastropoda</taxon>
        <taxon>Heterobranchia</taxon>
        <taxon>Euthyneura</taxon>
        <taxon>Panpulmonata</taxon>
        <taxon>Hygrophila</taxon>
        <taxon>Lymnaeoidea</taxon>
        <taxon>Lymnaeidae</taxon>
        <taxon>Lymnaea</taxon>
    </lineage>
</organism>
<keyword evidence="2" id="KW-1185">Reference proteome</keyword>
<evidence type="ECO:0000313" key="1">
    <source>
        <dbReference type="EMBL" id="CAL1526757.1"/>
    </source>
</evidence>
<comment type="caution">
    <text evidence="1">The sequence shown here is derived from an EMBL/GenBank/DDBJ whole genome shotgun (WGS) entry which is preliminary data.</text>
</comment>